<protein>
    <recommendedName>
        <fullName evidence="2">Lipocalin-like domain-containing protein</fullName>
    </recommendedName>
</protein>
<evidence type="ECO:0008006" key="2">
    <source>
        <dbReference type="Google" id="ProtNLM"/>
    </source>
</evidence>
<sequence length="99" mass="11011">MSAASNESDNQGNTNVSDDLLKFVGTWQYESESDLLKYTFFSDGTYLHESTTGTYEITGGKLVLHGQATLSYDYSFYNNDNTLNITLVGTEVTTVLTRE</sequence>
<evidence type="ECO:0000313" key="1">
    <source>
        <dbReference type="EMBL" id="GAG02765.1"/>
    </source>
</evidence>
<comment type="caution">
    <text evidence="1">The sequence shown here is derived from an EMBL/GenBank/DDBJ whole genome shotgun (WGS) entry which is preliminary data.</text>
</comment>
<proteinExistence type="predicted"/>
<dbReference type="AlphaFoldDB" id="X0UB24"/>
<organism evidence="1">
    <name type="scientific">marine sediment metagenome</name>
    <dbReference type="NCBI Taxonomy" id="412755"/>
    <lineage>
        <taxon>unclassified sequences</taxon>
        <taxon>metagenomes</taxon>
        <taxon>ecological metagenomes</taxon>
    </lineage>
</organism>
<dbReference type="EMBL" id="BARS01020047">
    <property type="protein sequence ID" value="GAG02765.1"/>
    <property type="molecule type" value="Genomic_DNA"/>
</dbReference>
<accession>X0UB24</accession>
<reference evidence="1" key="1">
    <citation type="journal article" date="2014" name="Front. Microbiol.">
        <title>High frequency of phylogenetically diverse reductive dehalogenase-homologous genes in deep subseafloor sedimentary metagenomes.</title>
        <authorList>
            <person name="Kawai M."/>
            <person name="Futagami T."/>
            <person name="Toyoda A."/>
            <person name="Takaki Y."/>
            <person name="Nishi S."/>
            <person name="Hori S."/>
            <person name="Arai W."/>
            <person name="Tsubouchi T."/>
            <person name="Morono Y."/>
            <person name="Uchiyama I."/>
            <person name="Ito T."/>
            <person name="Fujiyama A."/>
            <person name="Inagaki F."/>
            <person name="Takami H."/>
        </authorList>
    </citation>
    <scope>NUCLEOTIDE SEQUENCE</scope>
    <source>
        <strain evidence="1">Expedition CK06-06</strain>
    </source>
</reference>
<gene>
    <name evidence="1" type="ORF">S01H1_32388</name>
</gene>
<name>X0UB24_9ZZZZ</name>